<gene>
    <name evidence="3" type="ORF">GA0061102_10382</name>
    <name evidence="4" type="ORF">GA0061102_103857</name>
</gene>
<dbReference type="PANTHER" id="PTHR33498">
    <property type="entry name" value="TRANSPOSASE FOR INSERTION SEQUENCE ELEMENT IS1557"/>
    <property type="match status" value="1"/>
</dbReference>
<evidence type="ECO:0000313" key="4">
    <source>
        <dbReference type="EMBL" id="SCB42970.1"/>
    </source>
</evidence>
<accession>A0A1C3WSN0</accession>
<dbReference type="Pfam" id="PF01610">
    <property type="entry name" value="DDE_Tnp_ISL3"/>
    <property type="match status" value="1"/>
</dbReference>
<dbReference type="EMBL" id="FMAH01000038">
    <property type="protein sequence ID" value="SCB42970.1"/>
    <property type="molecule type" value="Genomic_DNA"/>
</dbReference>
<evidence type="ECO:0000259" key="2">
    <source>
        <dbReference type="Pfam" id="PF14690"/>
    </source>
</evidence>
<proteinExistence type="predicted"/>
<dbReference type="EMBL" id="FMAH01000038">
    <property type="protein sequence ID" value="SCB42712.1"/>
    <property type="molecule type" value="Genomic_DNA"/>
</dbReference>
<dbReference type="AlphaFoldDB" id="A0A1C3WSN0"/>
<feature type="domain" description="Transposase IS204/IS1001/IS1096/IS1165 DDE" evidence="1">
    <location>
        <begin position="157"/>
        <end position="215"/>
    </location>
</feature>
<dbReference type="PANTHER" id="PTHR33498:SF1">
    <property type="entry name" value="TRANSPOSASE FOR INSERTION SEQUENCE ELEMENT IS1557"/>
    <property type="match status" value="1"/>
</dbReference>
<organism evidence="4 5">
    <name type="scientific">Rhizobium miluonense</name>
    <dbReference type="NCBI Taxonomy" id="411945"/>
    <lineage>
        <taxon>Bacteria</taxon>
        <taxon>Pseudomonadati</taxon>
        <taxon>Pseudomonadota</taxon>
        <taxon>Alphaproteobacteria</taxon>
        <taxon>Hyphomicrobiales</taxon>
        <taxon>Rhizobiaceae</taxon>
        <taxon>Rhizobium/Agrobacterium group</taxon>
        <taxon>Rhizobium</taxon>
    </lineage>
</organism>
<dbReference type="InterPro" id="IPR002560">
    <property type="entry name" value="Transposase_DDE"/>
</dbReference>
<keyword evidence="5" id="KW-1185">Reference proteome</keyword>
<protein>
    <submittedName>
        <fullName evidence="4">Transposase</fullName>
    </submittedName>
</protein>
<name>A0A1C3WSN0_9HYPH</name>
<reference evidence="4" key="2">
    <citation type="submission" date="2016-08" db="EMBL/GenBank/DDBJ databases">
        <authorList>
            <person name="Seilhamer J.J."/>
        </authorList>
    </citation>
    <scope>NUCLEOTIDE SEQUENCE [LARGE SCALE GENOMIC DNA]</scope>
    <source>
        <strain evidence="4">HAMBI 2971</strain>
    </source>
</reference>
<sequence length="247" mass="28315">MQTKSNWSPGPGVRILDVTLHDEENWIVSAAAKPVGVCPECGVKSRHRHGWHKRCLQDLPVQGQAVKIQLALIRWQCKHPICPRRTFTDQLSKIALPYAHRTVRMADIVDLVGHRMGGRPAENLMNRLGMPISDDTILRQLKRNAPKPRRDDNIRVVGIDDWSWRQSSHYGTIIIDLERRSVIDILDDRSVESAKAWLQERPSIEVVSRDRCGLYAQGPPGRAHPRPGRWPIASIWFKTFEPRSRSR</sequence>
<evidence type="ECO:0000313" key="5">
    <source>
        <dbReference type="Proteomes" id="UP000199435"/>
    </source>
</evidence>
<dbReference type="Pfam" id="PF14690">
    <property type="entry name" value="Zn_ribbon_ISL3"/>
    <property type="match status" value="1"/>
</dbReference>
<evidence type="ECO:0000313" key="3">
    <source>
        <dbReference type="EMBL" id="SCB42712.1"/>
    </source>
</evidence>
<reference evidence="5" key="1">
    <citation type="submission" date="2016-08" db="EMBL/GenBank/DDBJ databases">
        <authorList>
            <person name="Varghese N."/>
            <person name="Submissions Spin"/>
        </authorList>
    </citation>
    <scope>NUCLEOTIDE SEQUENCE [LARGE SCALE GENOMIC DNA]</scope>
    <source>
        <strain evidence="5">HAMBI 2971</strain>
    </source>
</reference>
<dbReference type="Proteomes" id="UP000199435">
    <property type="component" value="Unassembled WGS sequence"/>
</dbReference>
<dbReference type="STRING" id="411945.GA0061102_10382"/>
<evidence type="ECO:0000259" key="1">
    <source>
        <dbReference type="Pfam" id="PF01610"/>
    </source>
</evidence>
<dbReference type="InterPro" id="IPR029261">
    <property type="entry name" value="Transposase_Znf"/>
</dbReference>
<feature type="domain" description="Transposase IS204/IS1001/IS1096/IS1165 zinc-finger" evidence="2">
    <location>
        <begin position="35"/>
        <end position="79"/>
    </location>
</feature>
<dbReference type="InterPro" id="IPR047951">
    <property type="entry name" value="Transpos_ISL3"/>
</dbReference>